<evidence type="ECO:0000256" key="8">
    <source>
        <dbReference type="ARBA" id="ARBA00022741"/>
    </source>
</evidence>
<evidence type="ECO:0000256" key="2">
    <source>
        <dbReference type="ARBA" id="ARBA00012727"/>
    </source>
</evidence>
<evidence type="ECO:0000259" key="21">
    <source>
        <dbReference type="PROSITE" id="PS50160"/>
    </source>
</evidence>
<dbReference type="Gene3D" id="3.30.470.30">
    <property type="entry name" value="DNA ligase/mRNA capping enzyme"/>
    <property type="match status" value="1"/>
</dbReference>
<comment type="cofactor">
    <cofactor evidence="1">
        <name>Mn(2+)</name>
        <dbReference type="ChEBI" id="CHEBI:29035"/>
    </cofactor>
</comment>
<accession>A0A658R450</accession>
<evidence type="ECO:0000256" key="1">
    <source>
        <dbReference type="ARBA" id="ARBA00001936"/>
    </source>
</evidence>
<dbReference type="Pfam" id="PF04679">
    <property type="entry name" value="DNA_ligase_A_C"/>
    <property type="match status" value="1"/>
</dbReference>
<keyword evidence="12" id="KW-0067">ATP-binding</keyword>
<comment type="caution">
    <text evidence="22">The sequence shown here is derived from an EMBL/GenBank/DDBJ whole genome shotgun (WGS) entry which is preliminary data.</text>
</comment>
<dbReference type="PANTHER" id="PTHR42705">
    <property type="entry name" value="BIFUNCTIONAL NON-HOMOLOGOUS END JOINING PROTEIN LIGD"/>
    <property type="match status" value="1"/>
</dbReference>
<evidence type="ECO:0000256" key="15">
    <source>
        <dbReference type="ARBA" id="ARBA00023172"/>
    </source>
</evidence>
<keyword evidence="6" id="KW-0540">Nuclease</keyword>
<feature type="domain" description="ATP-dependent DNA ligase family profile" evidence="21">
    <location>
        <begin position="130"/>
        <end position="222"/>
    </location>
</feature>
<dbReference type="Pfam" id="PF21686">
    <property type="entry name" value="LigD_Prim-Pol"/>
    <property type="match status" value="1"/>
</dbReference>
<evidence type="ECO:0000256" key="3">
    <source>
        <dbReference type="ARBA" id="ARBA00022598"/>
    </source>
</evidence>
<dbReference type="Proteomes" id="UP000198263">
    <property type="component" value="Unassembled WGS sequence"/>
</dbReference>
<dbReference type="GO" id="GO:0006281">
    <property type="term" value="P:DNA repair"/>
    <property type="evidence" value="ECO:0007669"/>
    <property type="project" value="UniProtKB-KW"/>
</dbReference>
<evidence type="ECO:0000256" key="12">
    <source>
        <dbReference type="ARBA" id="ARBA00022840"/>
    </source>
</evidence>
<dbReference type="NCBIfam" id="TIGR02779">
    <property type="entry name" value="NHEJ_ligase_lig"/>
    <property type="match status" value="1"/>
</dbReference>
<dbReference type="CDD" id="cd04862">
    <property type="entry name" value="PaeLigD_Pol_like"/>
    <property type="match status" value="1"/>
</dbReference>
<evidence type="ECO:0000256" key="7">
    <source>
        <dbReference type="ARBA" id="ARBA00022723"/>
    </source>
</evidence>
<keyword evidence="8" id="KW-0547">Nucleotide-binding</keyword>
<dbReference type="EMBL" id="FCNV02000016">
    <property type="protein sequence ID" value="SAL49029.1"/>
    <property type="molecule type" value="Genomic_DNA"/>
</dbReference>
<dbReference type="SUPFAM" id="SSF50249">
    <property type="entry name" value="Nucleic acid-binding proteins"/>
    <property type="match status" value="1"/>
</dbReference>
<dbReference type="Gene3D" id="3.90.920.10">
    <property type="entry name" value="DNA primase, PRIM domain"/>
    <property type="match status" value="1"/>
</dbReference>
<proteinExistence type="predicted"/>
<dbReference type="CDD" id="cd07906">
    <property type="entry name" value="Adenylation_DNA_ligase_LigD_LigC"/>
    <property type="match status" value="1"/>
</dbReference>
<keyword evidence="13" id="KW-0239">DNA-directed DNA polymerase</keyword>
<dbReference type="GO" id="GO:0003887">
    <property type="term" value="F:DNA-directed DNA polymerase activity"/>
    <property type="evidence" value="ECO:0007669"/>
    <property type="project" value="UniProtKB-KW"/>
</dbReference>
<dbReference type="Pfam" id="PF01068">
    <property type="entry name" value="DNA_ligase_A_M"/>
    <property type="match status" value="1"/>
</dbReference>
<organism evidence="22 23">
    <name type="scientific">Caballeronia concitans</name>
    <dbReference type="NCBI Taxonomy" id="1777133"/>
    <lineage>
        <taxon>Bacteria</taxon>
        <taxon>Pseudomonadati</taxon>
        <taxon>Pseudomonadota</taxon>
        <taxon>Betaproteobacteria</taxon>
        <taxon>Burkholderiales</taxon>
        <taxon>Burkholderiaceae</taxon>
        <taxon>Caballeronia</taxon>
    </lineage>
</organism>
<dbReference type="InterPro" id="IPR052171">
    <property type="entry name" value="NHEJ_LigD"/>
</dbReference>
<reference evidence="22 23" key="1">
    <citation type="submission" date="2016-01" db="EMBL/GenBank/DDBJ databases">
        <authorList>
            <person name="Peeters C."/>
        </authorList>
    </citation>
    <scope>NUCLEOTIDE SEQUENCE [LARGE SCALE GENOMIC DNA]</scope>
    <source>
        <strain evidence="22">LMG 29315</strain>
    </source>
</reference>
<evidence type="ECO:0000256" key="4">
    <source>
        <dbReference type="ARBA" id="ARBA00022679"/>
    </source>
</evidence>
<sequence length="667" mass="74539">MTAVACRRARTTNMGRWSGPRAIRVRAPDALPGEMRLLIEPQLATLVERHPAEGDWSYEIKFDGYRMLARIERGDVKLVTRNGHDWTERMPRLRAALEDLQVDTAWIDGEAVVLDATGKPDFNALQNAFDRRSTADIVLFVFDLLWLNGSDIREQPLRARRALLHELMQSVDSPLLRYSDDFAEDPASLVASACKMQLEGIIGKRADAPYRSGRSNDWIKLKCNLRQEFVIGGFSRVKGAKSGVRSLLLGVYEPDGTLRYAGHVAPHLTPARSAAFSKRAQALQQAQPAFYNAPEPERDREFYWLKPDIVAEVAFLEWTSNGEVRHPVFHALREDKPARAVTEEKVVAEPRVDGPGQIGSTRERPGPRGTVIVGDIKISNPQRVMDQALGHTKLDIVRYYDAIAEWALPYLHARPLALVRAPDGIAGELFFQKHSERARIPGIEELPVSLYPGHKPLLVANTADALVGLAQMSVVEIHSWNGAAPDLEHPDRVIFDLDPDPALPWSAMLEAASLVKVVLDELGLRSFAKTSGGKGFHIVVPLTRRQGWDEVKLFSQAVAQHMTRVVPQRFSAVLGPKNRVGKIFIDYLRNGRSASTVAAFSVRARPGMAVSMPVSWDELNDVRSGDQWTMAQAVHRQRTLTTDPWEGYWRTRQGITAAMRRAVGMKR</sequence>
<gene>
    <name evidence="22" type="ORF">AWB72_05119</name>
</gene>
<evidence type="ECO:0000256" key="10">
    <source>
        <dbReference type="ARBA" id="ARBA00022801"/>
    </source>
</evidence>
<keyword evidence="4" id="KW-0808">Transferase</keyword>
<evidence type="ECO:0000256" key="13">
    <source>
        <dbReference type="ARBA" id="ARBA00022932"/>
    </source>
</evidence>
<dbReference type="AlphaFoldDB" id="A0A658R450"/>
<evidence type="ECO:0000256" key="18">
    <source>
        <dbReference type="ARBA" id="ARBA00023268"/>
    </source>
</evidence>
<keyword evidence="9" id="KW-0227">DNA damage</keyword>
<dbReference type="GO" id="GO:0003910">
    <property type="term" value="F:DNA ligase (ATP) activity"/>
    <property type="evidence" value="ECO:0007669"/>
    <property type="project" value="UniProtKB-EC"/>
</dbReference>
<evidence type="ECO:0000256" key="9">
    <source>
        <dbReference type="ARBA" id="ARBA00022763"/>
    </source>
</evidence>
<keyword evidence="23" id="KW-1185">Reference proteome</keyword>
<keyword evidence="5" id="KW-0548">Nucleotidyltransferase</keyword>
<evidence type="ECO:0000256" key="16">
    <source>
        <dbReference type="ARBA" id="ARBA00023204"/>
    </source>
</evidence>
<evidence type="ECO:0000256" key="5">
    <source>
        <dbReference type="ARBA" id="ARBA00022695"/>
    </source>
</evidence>
<evidence type="ECO:0000256" key="14">
    <source>
        <dbReference type="ARBA" id="ARBA00023125"/>
    </source>
</evidence>
<dbReference type="PROSITE" id="PS50160">
    <property type="entry name" value="DNA_LIGASE_A3"/>
    <property type="match status" value="1"/>
</dbReference>
<keyword evidence="15" id="KW-0233">DNA recombination</keyword>
<dbReference type="InterPro" id="IPR012309">
    <property type="entry name" value="DNA_ligase_ATP-dep_C"/>
</dbReference>
<dbReference type="GO" id="GO:0005524">
    <property type="term" value="F:ATP binding"/>
    <property type="evidence" value="ECO:0007669"/>
    <property type="project" value="UniProtKB-KW"/>
</dbReference>
<dbReference type="GO" id="GO:0046872">
    <property type="term" value="F:metal ion binding"/>
    <property type="evidence" value="ECO:0007669"/>
    <property type="project" value="UniProtKB-KW"/>
</dbReference>
<keyword evidence="11" id="KW-0269">Exonuclease</keyword>
<evidence type="ECO:0000256" key="19">
    <source>
        <dbReference type="ARBA" id="ARBA00029943"/>
    </source>
</evidence>
<keyword evidence="10" id="KW-0378">Hydrolase</keyword>
<keyword evidence="3 22" id="KW-0436">Ligase</keyword>
<evidence type="ECO:0000256" key="11">
    <source>
        <dbReference type="ARBA" id="ARBA00022839"/>
    </source>
</evidence>
<evidence type="ECO:0000256" key="6">
    <source>
        <dbReference type="ARBA" id="ARBA00022722"/>
    </source>
</evidence>
<dbReference type="InterPro" id="IPR014143">
    <property type="entry name" value="NHEJ_ligase_prk"/>
</dbReference>
<dbReference type="GO" id="GO:0006310">
    <property type="term" value="P:DNA recombination"/>
    <property type="evidence" value="ECO:0007669"/>
    <property type="project" value="UniProtKB-KW"/>
</dbReference>
<comment type="catalytic activity">
    <reaction evidence="20">
        <text>ATP + (deoxyribonucleotide)n-3'-hydroxyl + 5'-phospho-(deoxyribonucleotide)m = (deoxyribonucleotide)n+m + AMP + diphosphate.</text>
        <dbReference type="EC" id="6.5.1.1"/>
    </reaction>
</comment>
<dbReference type="InterPro" id="IPR014145">
    <property type="entry name" value="LigD_pol_dom"/>
</dbReference>
<keyword evidence="18" id="KW-0511">Multifunctional enzyme</keyword>
<evidence type="ECO:0000313" key="23">
    <source>
        <dbReference type="Proteomes" id="UP000198263"/>
    </source>
</evidence>
<dbReference type="InterPro" id="IPR014146">
    <property type="entry name" value="LigD_ligase_dom"/>
</dbReference>
<keyword evidence="16" id="KW-0234">DNA repair</keyword>
<keyword evidence="14" id="KW-0238">DNA-binding</keyword>
<dbReference type="Gene3D" id="2.40.50.140">
    <property type="entry name" value="Nucleic acid-binding proteins"/>
    <property type="match status" value="1"/>
</dbReference>
<dbReference type="EC" id="6.5.1.1" evidence="2"/>
<dbReference type="Gene3D" id="3.30.1490.70">
    <property type="match status" value="1"/>
</dbReference>
<dbReference type="NCBIfam" id="TIGR02776">
    <property type="entry name" value="NHEJ_ligase_prk"/>
    <property type="match status" value="1"/>
</dbReference>
<evidence type="ECO:0000313" key="22">
    <source>
        <dbReference type="EMBL" id="SAL49029.1"/>
    </source>
</evidence>
<dbReference type="NCBIfam" id="TIGR02778">
    <property type="entry name" value="ligD_pol"/>
    <property type="match status" value="1"/>
</dbReference>
<dbReference type="CDD" id="cd07971">
    <property type="entry name" value="OBF_DNA_ligase_LigD"/>
    <property type="match status" value="1"/>
</dbReference>
<evidence type="ECO:0000256" key="20">
    <source>
        <dbReference type="ARBA" id="ARBA00034003"/>
    </source>
</evidence>
<dbReference type="GO" id="GO:0003677">
    <property type="term" value="F:DNA binding"/>
    <property type="evidence" value="ECO:0007669"/>
    <property type="project" value="UniProtKB-KW"/>
</dbReference>
<dbReference type="SUPFAM" id="SSF56091">
    <property type="entry name" value="DNA ligase/mRNA capping enzyme, catalytic domain"/>
    <property type="match status" value="1"/>
</dbReference>
<dbReference type="InterPro" id="IPR012310">
    <property type="entry name" value="DNA_ligase_ATP-dep_cent"/>
</dbReference>
<dbReference type="GO" id="GO:0004527">
    <property type="term" value="F:exonuclease activity"/>
    <property type="evidence" value="ECO:0007669"/>
    <property type="project" value="UniProtKB-KW"/>
</dbReference>
<dbReference type="PANTHER" id="PTHR42705:SF2">
    <property type="entry name" value="BIFUNCTIONAL NON-HOMOLOGOUS END JOINING PROTEIN LIGD"/>
    <property type="match status" value="1"/>
</dbReference>
<dbReference type="InterPro" id="IPR012340">
    <property type="entry name" value="NA-bd_OB-fold"/>
</dbReference>
<dbReference type="InterPro" id="IPR033651">
    <property type="entry name" value="PaeLigD_Pol-like"/>
</dbReference>
<keyword evidence="17" id="KW-0464">Manganese</keyword>
<keyword evidence="7" id="KW-0479">Metal-binding</keyword>
<protein>
    <recommendedName>
        <fullName evidence="2">DNA ligase (ATP)</fullName>
        <ecNumber evidence="2">6.5.1.1</ecNumber>
    </recommendedName>
    <alternativeName>
        <fullName evidence="19">NHEJ DNA polymerase</fullName>
    </alternativeName>
</protein>
<name>A0A658R450_9BURK</name>
<evidence type="ECO:0000256" key="17">
    <source>
        <dbReference type="ARBA" id="ARBA00023211"/>
    </source>
</evidence>